<keyword evidence="2" id="KW-0472">Membrane</keyword>
<accession>A0A2S5GSR4</accession>
<feature type="compositionally biased region" description="Low complexity" evidence="1">
    <location>
        <begin position="171"/>
        <end position="191"/>
    </location>
</feature>
<feature type="compositionally biased region" description="Polar residues" evidence="1">
    <location>
        <begin position="13"/>
        <end position="22"/>
    </location>
</feature>
<evidence type="ECO:0000256" key="1">
    <source>
        <dbReference type="SAM" id="MobiDB-lite"/>
    </source>
</evidence>
<feature type="compositionally biased region" description="Low complexity" evidence="1">
    <location>
        <begin position="206"/>
        <end position="220"/>
    </location>
</feature>
<gene>
    <name evidence="3" type="ORF">C4E15_10160</name>
</gene>
<keyword evidence="2" id="KW-0812">Transmembrane</keyword>
<feature type="region of interest" description="Disordered" evidence="1">
    <location>
        <begin position="1"/>
        <end position="29"/>
    </location>
</feature>
<feature type="region of interest" description="Disordered" evidence="1">
    <location>
        <begin position="88"/>
        <end position="221"/>
    </location>
</feature>
<evidence type="ECO:0000313" key="3">
    <source>
        <dbReference type="EMBL" id="PPA76039.1"/>
    </source>
</evidence>
<evidence type="ECO:0000256" key="2">
    <source>
        <dbReference type="SAM" id="Phobius"/>
    </source>
</evidence>
<evidence type="ECO:0000313" key="4">
    <source>
        <dbReference type="Proteomes" id="UP000239990"/>
    </source>
</evidence>
<dbReference type="AlphaFoldDB" id="A0A2S5GSR4"/>
<feature type="transmembrane region" description="Helical" evidence="2">
    <location>
        <begin position="60"/>
        <end position="79"/>
    </location>
</feature>
<comment type="caution">
    <text evidence="3">The sequence shown here is derived from an EMBL/GenBank/DDBJ whole genome shotgun (WGS) entry which is preliminary data.</text>
</comment>
<organism evidence="3 4">
    <name type="scientific">Achromobacter spanius</name>
    <dbReference type="NCBI Taxonomy" id="217203"/>
    <lineage>
        <taxon>Bacteria</taxon>
        <taxon>Pseudomonadati</taxon>
        <taxon>Pseudomonadota</taxon>
        <taxon>Betaproteobacteria</taxon>
        <taxon>Burkholderiales</taxon>
        <taxon>Alcaligenaceae</taxon>
        <taxon>Achromobacter</taxon>
    </lineage>
</organism>
<feature type="compositionally biased region" description="Low complexity" evidence="1">
    <location>
        <begin position="103"/>
        <end position="122"/>
    </location>
</feature>
<keyword evidence="2" id="KW-1133">Transmembrane helix</keyword>
<dbReference type="Proteomes" id="UP000239990">
    <property type="component" value="Unassembled WGS sequence"/>
</dbReference>
<feature type="compositionally biased region" description="Basic and acidic residues" evidence="1">
    <location>
        <begin position="145"/>
        <end position="161"/>
    </location>
</feature>
<dbReference type="EMBL" id="PREU01000004">
    <property type="protein sequence ID" value="PPA76039.1"/>
    <property type="molecule type" value="Genomic_DNA"/>
</dbReference>
<proteinExistence type="predicted"/>
<name>A0A2S5GSR4_9BURK</name>
<dbReference type="RefSeq" id="WP_104143420.1">
    <property type="nucleotide sequence ID" value="NZ_PREU01000004.1"/>
</dbReference>
<sequence>MAEDEKEARPTMTAPSLLSGSTAARGEAESTRILAALEGRAPEAEVKHLAARRDPRARRWVALALLLALVAGGITWFIHEDPTGAMQAQAPGATGLSADASQANRPASPAASGAPPAATRAPQANATQEASDKPPAVAAIIDESPPARDADVGRGEPEPSREPTNPLSVLAMTSPATAAPAATAPGPTRQAAEQRAREAVVPHGNAPRAVKPAAAPRKAAQPSDTDAALLSALMNYGLPPASPPGTRVYKTDGIFMREMPGSPLSERLKECRKLSFFEGEQCRLRVCAGQWGTAAECPTPQANVEP</sequence>
<protein>
    <submittedName>
        <fullName evidence="3">Uncharacterized protein</fullName>
    </submittedName>
</protein>
<reference evidence="3 4" key="1">
    <citation type="submission" date="2018-02" db="EMBL/GenBank/DDBJ databases">
        <title>Draft Genome of Achromobacter spanius stain 6.</title>
        <authorList>
            <person name="Gunasekera T.S."/>
            <person name="Radwan O."/>
            <person name="Ruiz O.N."/>
        </authorList>
    </citation>
    <scope>NUCLEOTIDE SEQUENCE [LARGE SCALE GENOMIC DNA]</scope>
    <source>
        <strain evidence="3 4">6</strain>
    </source>
</reference>